<dbReference type="PANTHER" id="PTHR11618">
    <property type="entry name" value="TRANSCRIPTION INITIATION FACTOR IIB-RELATED"/>
    <property type="match status" value="1"/>
</dbReference>
<gene>
    <name evidence="12" type="ORF">M406DRAFT_287879</name>
</gene>
<keyword evidence="6" id="KW-0805">Transcription regulation</keyword>
<dbReference type="EMBL" id="MU032346">
    <property type="protein sequence ID" value="KAF3766918.1"/>
    <property type="molecule type" value="Genomic_DNA"/>
</dbReference>
<comment type="similarity">
    <text evidence="2">Belongs to the TFIIB family.</text>
</comment>
<keyword evidence="7" id="KW-0804">Transcription</keyword>
<dbReference type="AlphaFoldDB" id="A0A9P4Y574"/>
<evidence type="ECO:0000313" key="12">
    <source>
        <dbReference type="EMBL" id="KAF3766918.1"/>
    </source>
</evidence>
<dbReference type="PANTHER" id="PTHR11618:SF4">
    <property type="entry name" value="TRANSCRIPTION FACTOR IIIB 90 KDA SUBUNIT"/>
    <property type="match status" value="1"/>
</dbReference>
<keyword evidence="13" id="KW-1185">Reference proteome</keyword>
<reference evidence="12" key="1">
    <citation type="journal article" date="2020" name="Phytopathology">
        <title>Genome sequence of the chestnut blight fungus Cryphonectria parasitica EP155: A fundamental resource for an archetypical invasive plant pathogen.</title>
        <authorList>
            <person name="Crouch J.A."/>
            <person name="Dawe A."/>
            <person name="Aerts A."/>
            <person name="Barry K."/>
            <person name="Churchill A.C.L."/>
            <person name="Grimwood J."/>
            <person name="Hillman B."/>
            <person name="Milgroom M.G."/>
            <person name="Pangilinan J."/>
            <person name="Smith M."/>
            <person name="Salamov A."/>
            <person name="Schmutz J."/>
            <person name="Yadav J."/>
            <person name="Grigoriev I.V."/>
            <person name="Nuss D."/>
        </authorList>
    </citation>
    <scope>NUCLEOTIDE SEQUENCE</scope>
    <source>
        <strain evidence="12">EP155</strain>
    </source>
</reference>
<evidence type="ECO:0000256" key="4">
    <source>
        <dbReference type="ARBA" id="ARBA00022771"/>
    </source>
</evidence>
<dbReference type="SUPFAM" id="SSF47954">
    <property type="entry name" value="Cyclin-like"/>
    <property type="match status" value="2"/>
</dbReference>
<feature type="compositionally biased region" description="Low complexity" evidence="9">
    <location>
        <begin position="39"/>
        <end position="50"/>
    </location>
</feature>
<evidence type="ECO:0000256" key="2">
    <source>
        <dbReference type="ARBA" id="ARBA00010857"/>
    </source>
</evidence>
<dbReference type="InterPro" id="IPR036915">
    <property type="entry name" value="Cyclin-like_sf"/>
</dbReference>
<dbReference type="Gene3D" id="1.10.472.10">
    <property type="entry name" value="Cyclin-like"/>
    <property type="match status" value="2"/>
</dbReference>
<feature type="domain" description="Transcription factor TFIIB cyclin-like" evidence="10">
    <location>
        <begin position="256"/>
        <end position="341"/>
    </location>
</feature>
<dbReference type="GO" id="GO:0097550">
    <property type="term" value="C:transcription preinitiation complex"/>
    <property type="evidence" value="ECO:0007669"/>
    <property type="project" value="TreeGrafter"/>
</dbReference>
<dbReference type="GO" id="GO:0005634">
    <property type="term" value="C:nucleus"/>
    <property type="evidence" value="ECO:0007669"/>
    <property type="project" value="UniProtKB-SubCell"/>
</dbReference>
<feature type="domain" description="Transcription factor TFIIB cyclin-like" evidence="10">
    <location>
        <begin position="151"/>
        <end position="238"/>
    </location>
</feature>
<dbReference type="Gene3D" id="1.20.5.650">
    <property type="entry name" value="Single helix bin"/>
    <property type="match status" value="1"/>
</dbReference>
<dbReference type="GeneID" id="63835896"/>
<feature type="compositionally biased region" description="Low complexity" evidence="9">
    <location>
        <begin position="386"/>
        <end position="404"/>
    </location>
</feature>
<evidence type="ECO:0000256" key="7">
    <source>
        <dbReference type="ARBA" id="ARBA00023163"/>
    </source>
</evidence>
<evidence type="ECO:0000256" key="9">
    <source>
        <dbReference type="SAM" id="MobiDB-lite"/>
    </source>
</evidence>
<comment type="caution">
    <text evidence="12">The sequence shown here is derived from an EMBL/GenBank/DDBJ whole genome shotgun (WGS) entry which is preliminary data.</text>
</comment>
<feature type="compositionally biased region" description="Acidic residues" evidence="9">
    <location>
        <begin position="655"/>
        <end position="701"/>
    </location>
</feature>
<dbReference type="InterPro" id="IPR000812">
    <property type="entry name" value="TFIIB"/>
</dbReference>
<feature type="compositionally biased region" description="Basic residues" evidence="9">
    <location>
        <begin position="577"/>
        <end position="588"/>
    </location>
</feature>
<dbReference type="FunFam" id="1.10.472.10:FF:000002">
    <property type="entry name" value="Transcription factor IIIB 90 kDa subunit"/>
    <property type="match status" value="1"/>
</dbReference>
<evidence type="ECO:0000259" key="10">
    <source>
        <dbReference type="Pfam" id="PF00382"/>
    </source>
</evidence>
<proteinExistence type="inferred from homology"/>
<dbReference type="Pfam" id="PF00382">
    <property type="entry name" value="TFIIB"/>
    <property type="match status" value="2"/>
</dbReference>
<keyword evidence="5" id="KW-0862">Zinc</keyword>
<dbReference type="OrthoDB" id="511529at2759"/>
<accession>A0A9P4Y574</accession>
<sequence>MVRTTRKAGTPKPNKPTFNPARAVQDRDWRRKQKAQLNASSASRASSQAGSPPPPSATGPGTAAIGLQSRCINPKCTSPDVGEDGICKSCGYEATDQINIVSEVQFGEAANGQAYAQGVNIGFGEAGHRMTMQNGRRRVAGGGDGPNNIETLRTGQNAINGIVLKCQLPSRIADVAMAQFKHMQARGFLRGRTTDRGAGAAVYWAVRNSGNTRTMLIDIADVINIDVFRLGRTFKKLLAMLYSDPAKDCPFEPLFPEDIIKSMCSRLGFDLETEKVQKDAVRIVSRMDRDWINTGRKPAGVCGSAVMVAARMNNFRRTAEEVSYVAKTTTATLRQRLDEFARVDSAKMSIAHFREKDLIGETHDPPAFYRQTKEYRDEIQKKREATPSQQPPQTQTDSDGFAIPALPPGPRSPSRSISPQVPAITEDDLGEANPEDDQDMEDALASKYGDGRLNGSAMRGFDFGENWQDEELEKAQKIEQDIMNADSDMWKAAEKWSGKTKEQLLDISASMRPARYQGEGSIDAPDVADDEFANDPEVLNCLLTEEESQMKEQLWLNENKDWLRQQQEKEYKAKTTPPKKPRKNHRKPRIGEGQSTPASSAGDAAIATIKRHQVSKKFDYDALKRMLSGRGGPGSVIGSEMASRQTSRAGSETASVDDDEDMHDTQGVEEDEDDVEEDDEGQYNNNEGDDDEFGGDDDDEY</sequence>
<dbReference type="Pfam" id="PF07741">
    <property type="entry name" value="BRF1"/>
    <property type="match status" value="1"/>
</dbReference>
<dbReference type="GO" id="GO:0070897">
    <property type="term" value="P:transcription preinitiation complex assembly"/>
    <property type="evidence" value="ECO:0007669"/>
    <property type="project" value="InterPro"/>
</dbReference>
<feature type="compositionally biased region" description="Polar residues" evidence="9">
    <location>
        <begin position="642"/>
        <end position="654"/>
    </location>
</feature>
<dbReference type="GO" id="GO:0000126">
    <property type="term" value="C:transcription factor TFIIIB complex"/>
    <property type="evidence" value="ECO:0007669"/>
    <property type="project" value="TreeGrafter"/>
</dbReference>
<evidence type="ECO:0000256" key="8">
    <source>
        <dbReference type="ARBA" id="ARBA00023242"/>
    </source>
</evidence>
<organism evidence="12 13">
    <name type="scientific">Cryphonectria parasitica (strain ATCC 38755 / EP155)</name>
    <dbReference type="NCBI Taxonomy" id="660469"/>
    <lineage>
        <taxon>Eukaryota</taxon>
        <taxon>Fungi</taxon>
        <taxon>Dikarya</taxon>
        <taxon>Ascomycota</taxon>
        <taxon>Pezizomycotina</taxon>
        <taxon>Sordariomycetes</taxon>
        <taxon>Sordariomycetidae</taxon>
        <taxon>Diaporthales</taxon>
        <taxon>Cryphonectriaceae</taxon>
        <taxon>Cryphonectria-Endothia species complex</taxon>
        <taxon>Cryphonectria</taxon>
    </lineage>
</organism>
<name>A0A9P4Y574_CRYP1</name>
<dbReference type="RefSeq" id="XP_040777879.1">
    <property type="nucleotide sequence ID" value="XM_040918767.1"/>
</dbReference>
<feature type="region of interest" description="Disordered" evidence="9">
    <location>
        <begin position="380"/>
        <end position="421"/>
    </location>
</feature>
<feature type="region of interest" description="Disordered" evidence="9">
    <location>
        <begin position="566"/>
        <end position="612"/>
    </location>
</feature>
<keyword evidence="4" id="KW-0863">Zinc-finger</keyword>
<feature type="region of interest" description="Disordered" evidence="9">
    <location>
        <begin position="1"/>
        <end position="64"/>
    </location>
</feature>
<keyword evidence="3" id="KW-0479">Metal-binding</keyword>
<evidence type="ECO:0000256" key="5">
    <source>
        <dbReference type="ARBA" id="ARBA00022833"/>
    </source>
</evidence>
<feature type="domain" description="Brf1 TBP-binding" evidence="11">
    <location>
        <begin position="530"/>
        <end position="627"/>
    </location>
</feature>
<evidence type="ECO:0000256" key="1">
    <source>
        <dbReference type="ARBA" id="ARBA00004123"/>
    </source>
</evidence>
<dbReference type="InterPro" id="IPR013150">
    <property type="entry name" value="TFIIB_cyclin"/>
</dbReference>
<evidence type="ECO:0000256" key="6">
    <source>
        <dbReference type="ARBA" id="ARBA00023015"/>
    </source>
</evidence>
<dbReference type="GO" id="GO:0000995">
    <property type="term" value="F:RNA polymerase III general transcription initiation factor activity"/>
    <property type="evidence" value="ECO:0007669"/>
    <property type="project" value="TreeGrafter"/>
</dbReference>
<dbReference type="CDD" id="cd20554">
    <property type="entry name" value="CYCLIN_TFIIIB90_rpt2"/>
    <property type="match status" value="1"/>
</dbReference>
<protein>
    <submittedName>
        <fullName evidence="12">Uncharacterized protein</fullName>
    </submittedName>
</protein>
<evidence type="ECO:0000259" key="11">
    <source>
        <dbReference type="Pfam" id="PF07741"/>
    </source>
</evidence>
<dbReference type="Proteomes" id="UP000803844">
    <property type="component" value="Unassembled WGS sequence"/>
</dbReference>
<comment type="subcellular location">
    <subcellularLocation>
        <location evidence="1">Nucleus</location>
    </subcellularLocation>
</comment>
<dbReference type="GO" id="GO:0001006">
    <property type="term" value="F:RNA polymerase III type 3 promoter sequence-specific DNA binding"/>
    <property type="evidence" value="ECO:0007669"/>
    <property type="project" value="TreeGrafter"/>
</dbReference>
<dbReference type="InterPro" id="IPR011665">
    <property type="entry name" value="BRF1_TBP-bd_dom"/>
</dbReference>
<evidence type="ECO:0000256" key="3">
    <source>
        <dbReference type="ARBA" id="ARBA00022723"/>
    </source>
</evidence>
<dbReference type="GO" id="GO:0008270">
    <property type="term" value="F:zinc ion binding"/>
    <property type="evidence" value="ECO:0007669"/>
    <property type="project" value="UniProtKB-KW"/>
</dbReference>
<feature type="region of interest" description="Disordered" evidence="9">
    <location>
        <begin position="625"/>
        <end position="701"/>
    </location>
</feature>
<dbReference type="GO" id="GO:0017025">
    <property type="term" value="F:TBP-class protein binding"/>
    <property type="evidence" value="ECO:0007669"/>
    <property type="project" value="InterPro"/>
</dbReference>
<keyword evidence="8" id="KW-0539">Nucleus</keyword>
<evidence type="ECO:0000313" key="13">
    <source>
        <dbReference type="Proteomes" id="UP000803844"/>
    </source>
</evidence>